<comment type="similarity">
    <text evidence="2">Belongs to the TMEM86 family.</text>
</comment>
<evidence type="ECO:0008006" key="9">
    <source>
        <dbReference type="Google" id="ProtNLM"/>
    </source>
</evidence>
<keyword evidence="8" id="KW-1185">Reference proteome</keyword>
<dbReference type="InterPro" id="IPR012506">
    <property type="entry name" value="TMEM86B-like"/>
</dbReference>
<feature type="transmembrane region" description="Helical" evidence="6">
    <location>
        <begin position="187"/>
        <end position="207"/>
    </location>
</feature>
<feature type="transmembrane region" description="Helical" evidence="6">
    <location>
        <begin position="49"/>
        <end position="69"/>
    </location>
</feature>
<dbReference type="Proteomes" id="UP000031672">
    <property type="component" value="Unassembled WGS sequence"/>
</dbReference>
<feature type="transmembrane region" description="Helical" evidence="6">
    <location>
        <begin position="131"/>
        <end position="149"/>
    </location>
</feature>
<dbReference type="GO" id="GO:0016020">
    <property type="term" value="C:membrane"/>
    <property type="evidence" value="ECO:0007669"/>
    <property type="project" value="UniProtKB-SubCell"/>
</dbReference>
<dbReference type="GO" id="GO:0016787">
    <property type="term" value="F:hydrolase activity"/>
    <property type="evidence" value="ECO:0007669"/>
    <property type="project" value="TreeGrafter"/>
</dbReference>
<keyword evidence="4 6" id="KW-1133">Transmembrane helix</keyword>
<keyword evidence="5 6" id="KW-0472">Membrane</keyword>
<organism evidence="7 8">
    <name type="scientific">Vibrio renipiscarius</name>
    <dbReference type="NCBI Taxonomy" id="1461322"/>
    <lineage>
        <taxon>Bacteria</taxon>
        <taxon>Pseudomonadati</taxon>
        <taxon>Pseudomonadota</taxon>
        <taxon>Gammaproteobacteria</taxon>
        <taxon>Vibrionales</taxon>
        <taxon>Vibrionaceae</taxon>
        <taxon>Vibrio</taxon>
    </lineage>
</organism>
<feature type="transmembrane region" description="Helical" evidence="6">
    <location>
        <begin position="99"/>
        <end position="119"/>
    </location>
</feature>
<evidence type="ECO:0000256" key="5">
    <source>
        <dbReference type="ARBA" id="ARBA00023136"/>
    </source>
</evidence>
<dbReference type="OrthoDB" id="5592477at2"/>
<keyword evidence="3 6" id="KW-0812">Transmembrane</keyword>
<dbReference type="STRING" id="1461322.OJ16_13840"/>
<dbReference type="PANTHER" id="PTHR31885">
    <property type="entry name" value="GH04784P"/>
    <property type="match status" value="1"/>
</dbReference>
<dbReference type="AlphaFoldDB" id="A0A0C2NHI0"/>
<comment type="subcellular location">
    <subcellularLocation>
        <location evidence="1">Membrane</location>
        <topology evidence="1">Multi-pass membrane protein</topology>
    </subcellularLocation>
</comment>
<evidence type="ECO:0000256" key="2">
    <source>
        <dbReference type="ARBA" id="ARBA00007375"/>
    </source>
</evidence>
<dbReference type="EMBL" id="JTKH01000024">
    <property type="protein sequence ID" value="KII75918.1"/>
    <property type="molecule type" value="Genomic_DNA"/>
</dbReference>
<feature type="transmembrane region" description="Helical" evidence="6">
    <location>
        <begin position="76"/>
        <end position="93"/>
    </location>
</feature>
<proteinExistence type="inferred from homology"/>
<evidence type="ECO:0000256" key="4">
    <source>
        <dbReference type="ARBA" id="ARBA00022989"/>
    </source>
</evidence>
<dbReference type="PANTHER" id="PTHR31885:SF6">
    <property type="entry name" value="GH04784P"/>
    <property type="match status" value="1"/>
</dbReference>
<accession>A0A0C2K1U9</accession>
<evidence type="ECO:0000256" key="3">
    <source>
        <dbReference type="ARBA" id="ARBA00022692"/>
    </source>
</evidence>
<feature type="transmembrane region" description="Helical" evidence="6">
    <location>
        <begin position="155"/>
        <end position="175"/>
    </location>
</feature>
<gene>
    <name evidence="7" type="ORF">OJ16_13840</name>
</gene>
<dbReference type="Pfam" id="PF07947">
    <property type="entry name" value="YhhN"/>
    <property type="match status" value="1"/>
</dbReference>
<evidence type="ECO:0000256" key="1">
    <source>
        <dbReference type="ARBA" id="ARBA00004141"/>
    </source>
</evidence>
<evidence type="ECO:0000313" key="8">
    <source>
        <dbReference type="Proteomes" id="UP000031672"/>
    </source>
</evidence>
<protein>
    <recommendedName>
        <fullName evidence="9">Lysoplasmalogenase</fullName>
    </recommendedName>
</protein>
<evidence type="ECO:0000313" key="7">
    <source>
        <dbReference type="EMBL" id="KII75918.1"/>
    </source>
</evidence>
<reference evidence="7 8" key="1">
    <citation type="submission" date="2014-11" db="EMBL/GenBank/DDBJ databases">
        <title>Draft Genome Sequence of Vibrio piscirenalis strains CECT 8603T and CECT 8604, two marine Gammaproteobacterium isolated from cultured gilthead sea bream (Sparus aurata).</title>
        <authorList>
            <person name="Arahal D.R."/>
            <person name="Rodrigo-Torres L."/>
            <person name="Lucena T."/>
            <person name="Pujalte M.J."/>
        </authorList>
    </citation>
    <scope>NUCLEOTIDE SEQUENCE [LARGE SCALE GENOMIC DNA]</scope>
    <source>
        <strain evidence="7 8">DCR 1-4-2</strain>
    </source>
</reference>
<sequence length="208" mass="23522">MWFAVVSLSVMHILSISYGPRWLFYATKPLPTILLTAIVLLNPTSLENYTVAIALGLLLSSLGDIFLMLPKERFRAGLGCFVLVQVLYSYAFALTFEHYTHWLLLLAILLLGSIIYLLLLPNLKKEKWTIAIYLIVILFMIFNAIEAWQTSEFKAMVFAGVGAIIFVLSDLVLAIDRFRASSDFSRHVVMFTYYTAQLLIALSAILMI</sequence>
<evidence type="ECO:0000256" key="6">
    <source>
        <dbReference type="SAM" id="Phobius"/>
    </source>
</evidence>
<name>A0A0C2NHI0_9VIBR</name>
<dbReference type="RefSeq" id="WP_040991853.1">
    <property type="nucleotide sequence ID" value="NZ_JTKH01000024.1"/>
</dbReference>
<comment type="caution">
    <text evidence="7">The sequence shown here is derived from an EMBL/GenBank/DDBJ whole genome shotgun (WGS) entry which is preliminary data.</text>
</comment>
<accession>A0A0C2NHI0</accession>